<name>A0ABP6QQK5_9ACTN</name>
<evidence type="ECO:0000256" key="1">
    <source>
        <dbReference type="SAM" id="MobiDB-lite"/>
    </source>
</evidence>
<feature type="compositionally biased region" description="Low complexity" evidence="1">
    <location>
        <begin position="116"/>
        <end position="125"/>
    </location>
</feature>
<dbReference type="EMBL" id="BAAAUV010000027">
    <property type="protein sequence ID" value="GAA3234719.1"/>
    <property type="molecule type" value="Genomic_DNA"/>
</dbReference>
<feature type="region of interest" description="Disordered" evidence="1">
    <location>
        <begin position="113"/>
        <end position="150"/>
    </location>
</feature>
<dbReference type="Gene3D" id="2.30.110.10">
    <property type="entry name" value="Electron Transport, Fmn-binding Protein, Chain A"/>
    <property type="match status" value="1"/>
</dbReference>
<sequence>MANRFSTALAAGAARTASLLGPRTMRLIARFNRRVTNPIQRLWASRLPYLAVIEHTGRTSGRRYRTPVMAFVENGTLSVVLNYGAESDWVRNVRAAGSASVVHRGRRYRLTSPRVLPAGSPELPAALPPAGDPPRDALHATLTPETPAGA</sequence>
<protein>
    <recommendedName>
        <fullName evidence="4">Deazaflavin-dependent oxidoreductase (Nitroreductase family)</fullName>
    </recommendedName>
</protein>
<accession>A0ABP6QQK5</accession>
<dbReference type="Pfam" id="PF04075">
    <property type="entry name" value="F420H2_quin_red"/>
    <property type="match status" value="1"/>
</dbReference>
<keyword evidence="3" id="KW-1185">Reference proteome</keyword>
<proteinExistence type="predicted"/>
<evidence type="ECO:0000313" key="2">
    <source>
        <dbReference type="EMBL" id="GAA3234719.1"/>
    </source>
</evidence>
<dbReference type="InterPro" id="IPR004378">
    <property type="entry name" value="F420H2_quin_Rdtase"/>
</dbReference>
<dbReference type="InterPro" id="IPR012349">
    <property type="entry name" value="Split_barrel_FMN-bd"/>
</dbReference>
<comment type="caution">
    <text evidence="2">The sequence shown here is derived from an EMBL/GenBank/DDBJ whole genome shotgun (WGS) entry which is preliminary data.</text>
</comment>
<evidence type="ECO:0000313" key="3">
    <source>
        <dbReference type="Proteomes" id="UP001501237"/>
    </source>
</evidence>
<evidence type="ECO:0008006" key="4">
    <source>
        <dbReference type="Google" id="ProtNLM"/>
    </source>
</evidence>
<gene>
    <name evidence="2" type="ORF">GCM10010468_68050</name>
</gene>
<dbReference type="NCBIfam" id="TIGR00026">
    <property type="entry name" value="hi_GC_TIGR00026"/>
    <property type="match status" value="1"/>
</dbReference>
<dbReference type="RefSeq" id="WP_344836679.1">
    <property type="nucleotide sequence ID" value="NZ_BAAAUV010000027.1"/>
</dbReference>
<organism evidence="2 3">
    <name type="scientific">Actinocorallia longicatena</name>
    <dbReference type="NCBI Taxonomy" id="111803"/>
    <lineage>
        <taxon>Bacteria</taxon>
        <taxon>Bacillati</taxon>
        <taxon>Actinomycetota</taxon>
        <taxon>Actinomycetes</taxon>
        <taxon>Streptosporangiales</taxon>
        <taxon>Thermomonosporaceae</taxon>
        <taxon>Actinocorallia</taxon>
    </lineage>
</organism>
<reference evidence="3" key="1">
    <citation type="journal article" date="2019" name="Int. J. Syst. Evol. Microbiol.">
        <title>The Global Catalogue of Microorganisms (GCM) 10K type strain sequencing project: providing services to taxonomists for standard genome sequencing and annotation.</title>
        <authorList>
            <consortium name="The Broad Institute Genomics Platform"/>
            <consortium name="The Broad Institute Genome Sequencing Center for Infectious Disease"/>
            <person name="Wu L."/>
            <person name="Ma J."/>
        </authorList>
    </citation>
    <scope>NUCLEOTIDE SEQUENCE [LARGE SCALE GENOMIC DNA]</scope>
    <source>
        <strain evidence="3">JCM 9377</strain>
    </source>
</reference>
<dbReference type="Proteomes" id="UP001501237">
    <property type="component" value="Unassembled WGS sequence"/>
</dbReference>